<dbReference type="AlphaFoldDB" id="G2YT89"/>
<dbReference type="HOGENOM" id="CLU_379913_0_0_1"/>
<feature type="domain" description="BTB" evidence="2">
    <location>
        <begin position="522"/>
        <end position="593"/>
    </location>
</feature>
<dbReference type="SUPFAM" id="SSF54695">
    <property type="entry name" value="POZ domain"/>
    <property type="match status" value="2"/>
</dbReference>
<dbReference type="EMBL" id="FQ790352">
    <property type="protein sequence ID" value="CCD54993.1"/>
    <property type="molecule type" value="Genomic_DNA"/>
</dbReference>
<accession>G2YT89</accession>
<dbReference type="OrthoDB" id="3525768at2759"/>
<evidence type="ECO:0000256" key="1">
    <source>
        <dbReference type="SAM" id="MobiDB-lite"/>
    </source>
</evidence>
<dbReference type="InterPro" id="IPR000210">
    <property type="entry name" value="BTB/POZ_dom"/>
</dbReference>
<dbReference type="SMART" id="SM00225">
    <property type="entry name" value="BTB"/>
    <property type="match status" value="2"/>
</dbReference>
<name>G2YT89_BOTF4</name>
<evidence type="ECO:0000313" key="4">
    <source>
        <dbReference type="Proteomes" id="UP000008177"/>
    </source>
</evidence>
<dbReference type="Gene3D" id="3.30.710.10">
    <property type="entry name" value="Potassium Channel Kv1.1, Chain A"/>
    <property type="match status" value="2"/>
</dbReference>
<proteinExistence type="predicted"/>
<dbReference type="Proteomes" id="UP000008177">
    <property type="component" value="Unplaced contigs"/>
</dbReference>
<dbReference type="CDD" id="cd18186">
    <property type="entry name" value="BTB_POZ_ZBTB_KLHL-like"/>
    <property type="match status" value="2"/>
</dbReference>
<feature type="region of interest" description="Disordered" evidence="1">
    <location>
        <begin position="398"/>
        <end position="432"/>
    </location>
</feature>
<sequence>MATPSDIKKSKVLPFMLDAKGSAPGIEKSLYEGATATIIVGPADKSTTYIVPLALICHRSRFFDRALNGYFKESTENRVELPEDTVEEFELLLEWIYCGKLAWTSYIRGLDSIINFYIVADKFDVAGPFEKVDTNLRTILVDHWYAICIEYGTLAYAFLESVYQLPIEHKARRLFAKACVRPYLVYETLMKDAPYGNTLPAVGSNTSWLDVKAAFDTIDGLAVEVVKSLGETMVKGLSEHSHGPECYEDPLTENRMSPLTTWNFAGHINAYGSSLWLPHYGCSARMSSWRNISLPSSTTVNSKDTKPLAGSTYPLLPWSPSFRAVRDKALSKCGKQPEPPDSTSLLGPNRAKSDPIANCSTRLNGTMATFNHSASKMLGSPSEVNSAKNNNQENIASTVRPLSANSPAANRTPLAKLAPPATNTPTFASPARPVSAMPARSFLFGSNTVSPGFEPFRSNAVSNTTSPQAVQASEPPFTKASHQTQSDTVNPHPQKRAKITHNIAAQLPASEFTNRLDLFRGPEVLVTAGIQLGVKNYLIPKALLVQASPYFQNAITAETLGQITRETLKIDCSIVAFDFVVQYLYTGAFVRSDIAGFSSGSQQVTNLIDFYELAEKLGLDISDMILDNIKELLMMDRLYLQAGHICKVANFPDGQKLLMLFARSCIQTYLQSVNPIHGKAWTFRFQKELDTLDGFAANLMRVYREVADQRTPCMFAESCDLLNGKKFSY</sequence>
<dbReference type="InterPro" id="IPR011333">
    <property type="entry name" value="SKP1/BTB/POZ_sf"/>
</dbReference>
<dbReference type="PANTHER" id="PTHR47843:SF3">
    <property type="entry name" value="BTB DOMAIN-CONTAINING PROTEIN"/>
    <property type="match status" value="1"/>
</dbReference>
<evidence type="ECO:0000313" key="3">
    <source>
        <dbReference type="EMBL" id="CCD54993.1"/>
    </source>
</evidence>
<feature type="domain" description="BTB" evidence="2">
    <location>
        <begin position="34"/>
        <end position="105"/>
    </location>
</feature>
<dbReference type="PANTHER" id="PTHR47843">
    <property type="entry name" value="BTB DOMAIN-CONTAINING PROTEIN-RELATED"/>
    <property type="match status" value="1"/>
</dbReference>
<protein>
    <recommendedName>
        <fullName evidence="2">BTB domain-containing protein</fullName>
    </recommendedName>
</protein>
<dbReference type="PROSITE" id="PS50097">
    <property type="entry name" value="BTB"/>
    <property type="match status" value="2"/>
</dbReference>
<reference evidence="4" key="1">
    <citation type="journal article" date="2011" name="PLoS Genet.">
        <title>Genomic analysis of the necrotrophic fungal pathogens Sclerotinia sclerotiorum and Botrytis cinerea.</title>
        <authorList>
            <person name="Amselem J."/>
            <person name="Cuomo C.A."/>
            <person name="van Kan J.A."/>
            <person name="Viaud M."/>
            <person name="Benito E.P."/>
            <person name="Couloux A."/>
            <person name="Coutinho P.M."/>
            <person name="de Vries R.P."/>
            <person name="Dyer P.S."/>
            <person name="Fillinger S."/>
            <person name="Fournier E."/>
            <person name="Gout L."/>
            <person name="Hahn M."/>
            <person name="Kohn L."/>
            <person name="Lapalu N."/>
            <person name="Plummer K.M."/>
            <person name="Pradier J.M."/>
            <person name="Quevillon E."/>
            <person name="Sharon A."/>
            <person name="Simon A."/>
            <person name="ten Have A."/>
            <person name="Tudzynski B."/>
            <person name="Tudzynski P."/>
            <person name="Wincker P."/>
            <person name="Andrew M."/>
            <person name="Anthouard V."/>
            <person name="Beever R.E."/>
            <person name="Beffa R."/>
            <person name="Benoit I."/>
            <person name="Bouzid O."/>
            <person name="Brault B."/>
            <person name="Chen Z."/>
            <person name="Choquer M."/>
            <person name="Collemare J."/>
            <person name="Cotton P."/>
            <person name="Danchin E.G."/>
            <person name="Da Silva C."/>
            <person name="Gautier A."/>
            <person name="Giraud C."/>
            <person name="Giraud T."/>
            <person name="Gonzalez C."/>
            <person name="Grossetete S."/>
            <person name="Guldener U."/>
            <person name="Henrissat B."/>
            <person name="Howlett B.J."/>
            <person name="Kodira C."/>
            <person name="Kretschmer M."/>
            <person name="Lappartient A."/>
            <person name="Leroch M."/>
            <person name="Levis C."/>
            <person name="Mauceli E."/>
            <person name="Neuveglise C."/>
            <person name="Oeser B."/>
            <person name="Pearson M."/>
            <person name="Poulain J."/>
            <person name="Poussereau N."/>
            <person name="Quesneville H."/>
            <person name="Rascle C."/>
            <person name="Schumacher J."/>
            <person name="Segurens B."/>
            <person name="Sexton A."/>
            <person name="Silva E."/>
            <person name="Sirven C."/>
            <person name="Soanes D.M."/>
            <person name="Talbot N.J."/>
            <person name="Templeton M."/>
            <person name="Yandava C."/>
            <person name="Yarden O."/>
            <person name="Zeng Q."/>
            <person name="Rollins J.A."/>
            <person name="Lebrun M.H."/>
            <person name="Dickman M."/>
        </authorList>
    </citation>
    <scope>NUCLEOTIDE SEQUENCE [LARGE SCALE GENOMIC DNA]</scope>
    <source>
        <strain evidence="4">T4</strain>
    </source>
</reference>
<evidence type="ECO:0000259" key="2">
    <source>
        <dbReference type="PROSITE" id="PS50097"/>
    </source>
</evidence>
<feature type="region of interest" description="Disordered" evidence="1">
    <location>
        <begin position="331"/>
        <end position="357"/>
    </location>
</feature>
<organism evidence="3 4">
    <name type="scientific">Botryotinia fuckeliana (strain T4)</name>
    <name type="common">Noble rot fungus</name>
    <name type="synonym">Botrytis cinerea</name>
    <dbReference type="NCBI Taxonomy" id="999810"/>
    <lineage>
        <taxon>Eukaryota</taxon>
        <taxon>Fungi</taxon>
        <taxon>Dikarya</taxon>
        <taxon>Ascomycota</taxon>
        <taxon>Pezizomycotina</taxon>
        <taxon>Leotiomycetes</taxon>
        <taxon>Helotiales</taxon>
        <taxon>Sclerotiniaceae</taxon>
        <taxon>Botrytis</taxon>
    </lineage>
</organism>
<gene>
    <name evidence="3" type="ORF">BofuT4_P162820.1</name>
</gene>
<dbReference type="STRING" id="999810.G2YT89"/>
<dbReference type="InParanoid" id="G2YT89"/>
<dbReference type="Pfam" id="PF00651">
    <property type="entry name" value="BTB"/>
    <property type="match status" value="1"/>
</dbReference>